<feature type="signal peptide" evidence="1">
    <location>
        <begin position="1"/>
        <end position="21"/>
    </location>
</feature>
<keyword evidence="1" id="KW-0732">Signal</keyword>
<gene>
    <name evidence="2" type="ORF">I595_3198</name>
</gene>
<accession>A0A0P7ANQ3</accession>
<dbReference type="InterPro" id="IPR019861">
    <property type="entry name" value="PorP/SprF_Bacteroidetes"/>
</dbReference>
<dbReference type="STRING" id="1300341.I595_3198"/>
<proteinExistence type="predicted"/>
<reference evidence="2 3" key="1">
    <citation type="submission" date="2015-09" db="EMBL/GenBank/DDBJ databases">
        <title>Genome sequence of the marine flavobacterium Croceitalea dokdonensis DOKDO 023 that contains proton- and sodium-pumping rhodopsins.</title>
        <authorList>
            <person name="Kwon S.-K."/>
            <person name="Lee H.K."/>
            <person name="Kwak M.-J."/>
            <person name="Kim J.F."/>
        </authorList>
    </citation>
    <scope>NUCLEOTIDE SEQUENCE [LARGE SCALE GENOMIC DNA]</scope>
    <source>
        <strain evidence="2 3">DOKDO 023</strain>
    </source>
</reference>
<name>A0A0P7ANQ3_9FLAO</name>
<evidence type="ECO:0000256" key="1">
    <source>
        <dbReference type="SAM" id="SignalP"/>
    </source>
</evidence>
<feature type="chain" id="PRO_5006134950" evidence="1">
    <location>
        <begin position="22"/>
        <end position="306"/>
    </location>
</feature>
<dbReference type="Pfam" id="PF11751">
    <property type="entry name" value="PorP_SprF"/>
    <property type="match status" value="1"/>
</dbReference>
<comment type="caution">
    <text evidence="2">The sequence shown here is derived from an EMBL/GenBank/DDBJ whole genome shotgun (WGS) entry which is preliminary data.</text>
</comment>
<dbReference type="AlphaFoldDB" id="A0A0P7ANQ3"/>
<keyword evidence="3" id="KW-1185">Reference proteome</keyword>
<organism evidence="2 3">
    <name type="scientific">Croceitalea dokdonensis DOKDO 023</name>
    <dbReference type="NCBI Taxonomy" id="1300341"/>
    <lineage>
        <taxon>Bacteria</taxon>
        <taxon>Pseudomonadati</taxon>
        <taxon>Bacteroidota</taxon>
        <taxon>Flavobacteriia</taxon>
        <taxon>Flavobacteriales</taxon>
        <taxon>Flavobacteriaceae</taxon>
        <taxon>Croceitalea</taxon>
    </lineage>
</organism>
<dbReference type="OrthoDB" id="1172751at2"/>
<dbReference type="EMBL" id="LDJX01000007">
    <property type="protein sequence ID" value="KPM30701.1"/>
    <property type="molecule type" value="Genomic_DNA"/>
</dbReference>
<protein>
    <submittedName>
        <fullName evidence="2">Bacteroidetes-specific Putative membrane protein</fullName>
    </submittedName>
</protein>
<dbReference type="RefSeq" id="WP_083467622.1">
    <property type="nucleotide sequence ID" value="NZ_LDJX01000007.1"/>
</dbReference>
<dbReference type="NCBIfam" id="TIGR03519">
    <property type="entry name" value="T9SS_PorP_fam"/>
    <property type="match status" value="1"/>
</dbReference>
<evidence type="ECO:0000313" key="3">
    <source>
        <dbReference type="Proteomes" id="UP000050280"/>
    </source>
</evidence>
<sequence length="306" mass="34162">MKKKYISYLILELCFCGMVIAQQTPSFTEYNYNPFMINSAFAGIFKNSETTLSNIGFGNQDFEGSPRSFAFTFNSPMRNEKMGMGFGIVSDEIGVTSSTQIFGAYSYKIILNDNAYPYWKVFDRSFISFGLNAGALLYSQDLLSLGLQDDPNFMENVNATLPAVGAGVLFGYRNFFAGISAPNLLGDTFANQDNLVLSQPFYGYTGYHFVLDRYDPKFILKPSLLFKYENGAPFQIDTNLALSFKNIIELGAGFRTSDTINAFLGCYVFKNFRLIYSYSQGSGDSPLRNTHGIILSYRAGKGYSID</sequence>
<evidence type="ECO:0000313" key="2">
    <source>
        <dbReference type="EMBL" id="KPM30701.1"/>
    </source>
</evidence>
<dbReference type="Proteomes" id="UP000050280">
    <property type="component" value="Unassembled WGS sequence"/>
</dbReference>